<gene>
    <name evidence="2" type="ORF">CGS46_00750</name>
</gene>
<keyword evidence="1" id="KW-0812">Transmembrane</keyword>
<accession>A0A2A6ZEV5</accession>
<name>A0A2A6ZEV5_9FIRM</name>
<sequence>MAQEKQTPEEREAELARREAALAAREAQLAQEQAELAVQKVDFEEGKKSLLNNGDKNFVNAKEKMYDHFPLTVHQMDIIIGVLFALIALFLVLGVTHTSFFGLFGG</sequence>
<protein>
    <submittedName>
        <fullName evidence="2">Uncharacterized protein</fullName>
    </submittedName>
</protein>
<evidence type="ECO:0000256" key="1">
    <source>
        <dbReference type="SAM" id="Phobius"/>
    </source>
</evidence>
<evidence type="ECO:0000313" key="2">
    <source>
        <dbReference type="EMBL" id="PDX59893.1"/>
    </source>
</evidence>
<evidence type="ECO:0000313" key="3">
    <source>
        <dbReference type="Proteomes" id="UP000220752"/>
    </source>
</evidence>
<keyword evidence="3" id="KW-1185">Reference proteome</keyword>
<feature type="transmembrane region" description="Helical" evidence="1">
    <location>
        <begin position="78"/>
        <end position="104"/>
    </location>
</feature>
<proteinExistence type="predicted"/>
<comment type="caution">
    <text evidence="2">The sequence shown here is derived from an EMBL/GenBank/DDBJ whole genome shotgun (WGS) entry which is preliminary data.</text>
</comment>
<keyword evidence="1" id="KW-0472">Membrane</keyword>
<reference evidence="2 3" key="1">
    <citation type="journal article" date="2017" name="Front. Microbiol.">
        <title>New Insights into the Diversity of the Genus Faecalibacterium.</title>
        <authorList>
            <person name="Benevides L."/>
            <person name="Burman S."/>
            <person name="Martin R."/>
            <person name="Robert V."/>
            <person name="Thomas M."/>
            <person name="Miquel S."/>
            <person name="Chain F."/>
            <person name="Sokol H."/>
            <person name="Bermudez-Humaran L.G."/>
            <person name="Morrison M."/>
            <person name="Langella P."/>
            <person name="Azevedo V.A."/>
            <person name="Chatel J.M."/>
            <person name="Soares S."/>
        </authorList>
    </citation>
    <scope>NUCLEOTIDE SEQUENCE [LARGE SCALE GENOMIC DNA]</scope>
    <source>
        <strain evidence="3">CNCM I-4540</strain>
    </source>
</reference>
<organism evidence="2 3">
    <name type="scientific">Faecalibacterium langellae</name>
    <dbReference type="NCBI Taxonomy" id="3435293"/>
    <lineage>
        <taxon>Bacteria</taxon>
        <taxon>Bacillati</taxon>
        <taxon>Bacillota</taxon>
        <taxon>Clostridia</taxon>
        <taxon>Eubacteriales</taxon>
        <taxon>Oscillospiraceae</taxon>
        <taxon>Faecalibacterium</taxon>
    </lineage>
</organism>
<dbReference type="AlphaFoldDB" id="A0A2A6ZEV5"/>
<keyword evidence="1" id="KW-1133">Transmembrane helix</keyword>
<dbReference type="EMBL" id="NMTQ01000009">
    <property type="protein sequence ID" value="PDX59893.1"/>
    <property type="molecule type" value="Genomic_DNA"/>
</dbReference>
<dbReference type="Proteomes" id="UP000220752">
    <property type="component" value="Unassembled WGS sequence"/>
</dbReference>